<evidence type="ECO:0000256" key="1">
    <source>
        <dbReference type="ARBA" id="ARBA00008416"/>
    </source>
</evidence>
<reference evidence="5 6" key="1">
    <citation type="submission" date="2020-08" db="EMBL/GenBank/DDBJ databases">
        <title>A Genomic Blueprint of the Chicken Gut Microbiome.</title>
        <authorList>
            <person name="Gilroy R."/>
            <person name="Ravi A."/>
            <person name="Getino M."/>
            <person name="Pursley I."/>
            <person name="Horton D.L."/>
            <person name="Alikhan N.-F."/>
            <person name="Baker D."/>
            <person name="Gharbi K."/>
            <person name="Hall N."/>
            <person name="Watson M."/>
            <person name="Adriaenssens E.M."/>
            <person name="Foster-Nyarko E."/>
            <person name="Jarju S."/>
            <person name="Secka A."/>
            <person name="Antonio M."/>
            <person name="Oren A."/>
            <person name="Chaudhuri R."/>
            <person name="La Ragione R.M."/>
            <person name="Hildebrand F."/>
            <person name="Pallen M.J."/>
        </authorList>
    </citation>
    <scope>NUCLEOTIDE SEQUENCE [LARGE SCALE GENOMIC DNA]</scope>
    <source>
        <strain evidence="5 6">Sa2CUA2</strain>
    </source>
</reference>
<feature type="domain" description="Pirin N-terminal" evidence="3">
    <location>
        <begin position="23"/>
        <end position="119"/>
    </location>
</feature>
<proteinExistence type="inferred from homology"/>
<name>A0ABR8TP97_9PSED</name>
<organism evidence="5 6">
    <name type="scientific">Serpens gallinarum</name>
    <dbReference type="NCBI Taxonomy" id="2763075"/>
    <lineage>
        <taxon>Bacteria</taxon>
        <taxon>Pseudomonadati</taxon>
        <taxon>Pseudomonadota</taxon>
        <taxon>Gammaproteobacteria</taxon>
        <taxon>Pseudomonadales</taxon>
        <taxon>Pseudomonadaceae</taxon>
        <taxon>Pseudomonas</taxon>
    </lineage>
</organism>
<evidence type="ECO:0000313" key="6">
    <source>
        <dbReference type="Proteomes" id="UP000611945"/>
    </source>
</evidence>
<evidence type="ECO:0000259" key="3">
    <source>
        <dbReference type="Pfam" id="PF02678"/>
    </source>
</evidence>
<accession>A0ABR8TP97</accession>
<dbReference type="InterPro" id="IPR014710">
    <property type="entry name" value="RmlC-like_jellyroll"/>
</dbReference>
<gene>
    <name evidence="5" type="ORF">H9642_10350</name>
</gene>
<dbReference type="PANTHER" id="PTHR13903:SF8">
    <property type="entry name" value="PIRIN"/>
    <property type="match status" value="1"/>
</dbReference>
<dbReference type="InterPro" id="IPR011051">
    <property type="entry name" value="RmlC_Cupin_sf"/>
</dbReference>
<dbReference type="InterPro" id="IPR008778">
    <property type="entry name" value="Pirin_C_dom"/>
</dbReference>
<dbReference type="CDD" id="cd02247">
    <property type="entry name" value="cupin_pirin_C"/>
    <property type="match status" value="1"/>
</dbReference>
<dbReference type="InterPro" id="IPR012093">
    <property type="entry name" value="Pirin"/>
</dbReference>
<dbReference type="SUPFAM" id="SSF51182">
    <property type="entry name" value="RmlC-like cupins"/>
    <property type="match status" value="1"/>
</dbReference>
<dbReference type="Proteomes" id="UP000611945">
    <property type="component" value="Unassembled WGS sequence"/>
</dbReference>
<dbReference type="PANTHER" id="PTHR13903">
    <property type="entry name" value="PIRIN-RELATED"/>
    <property type="match status" value="1"/>
</dbReference>
<dbReference type="RefSeq" id="WP_251836363.1">
    <property type="nucleotide sequence ID" value="NZ_JACSQG010000004.1"/>
</dbReference>
<comment type="caution">
    <text evidence="5">The sequence shown here is derived from an EMBL/GenBank/DDBJ whole genome shotgun (WGS) entry which is preliminary data.</text>
</comment>
<feature type="domain" description="Pirin C-terminal" evidence="4">
    <location>
        <begin position="179"/>
        <end position="277"/>
    </location>
</feature>
<keyword evidence="6" id="KW-1185">Reference proteome</keyword>
<dbReference type="Gene3D" id="2.60.120.10">
    <property type="entry name" value="Jelly Rolls"/>
    <property type="match status" value="2"/>
</dbReference>
<evidence type="ECO:0000259" key="4">
    <source>
        <dbReference type="Pfam" id="PF05726"/>
    </source>
</evidence>
<comment type="similarity">
    <text evidence="1 2">Belongs to the pirin family.</text>
</comment>
<evidence type="ECO:0000256" key="2">
    <source>
        <dbReference type="RuleBase" id="RU003457"/>
    </source>
</evidence>
<dbReference type="EMBL" id="JACSQG010000004">
    <property type="protein sequence ID" value="MBD7977589.1"/>
    <property type="molecule type" value="Genomic_DNA"/>
</dbReference>
<dbReference type="Pfam" id="PF05726">
    <property type="entry name" value="Pirin_C"/>
    <property type="match status" value="1"/>
</dbReference>
<dbReference type="InterPro" id="IPR003829">
    <property type="entry name" value="Pirin_N_dom"/>
</dbReference>
<dbReference type="PIRSF" id="PIRSF006232">
    <property type="entry name" value="Pirin"/>
    <property type="match status" value="1"/>
</dbReference>
<sequence>MRTIVSLDTGRPTSDGAGVQLIRIIGGPGLERFDPFLMLDEFGSANPDDYVAGFPAHPHRGFETITYMLEGRMKHEDHMGNVGLLESGGVQWMTAARGVIHSEMPQQEQGVMRGFQLWLNLAAQDKLGEPGYRDFTPAEIPHLMLADGTQVKVIAGRFATDAVHQDGAVQRPHTEPQIFDLHLSAGGQVAPQVPDGHRVMLYVYEGNVQLAERDIATGQLARLSEQGDVHLSSRDGARVLLIAGKPLNEPIVQYGPFVMNSREEIEQALRDFRDGTLA</sequence>
<dbReference type="Pfam" id="PF02678">
    <property type="entry name" value="Pirin"/>
    <property type="match status" value="1"/>
</dbReference>
<protein>
    <submittedName>
        <fullName evidence="5">Pirin family protein</fullName>
    </submittedName>
</protein>
<dbReference type="CDD" id="cd02909">
    <property type="entry name" value="cupin_pirin_N"/>
    <property type="match status" value="1"/>
</dbReference>
<evidence type="ECO:0000313" key="5">
    <source>
        <dbReference type="EMBL" id="MBD7977589.1"/>
    </source>
</evidence>